<evidence type="ECO:0000256" key="2">
    <source>
        <dbReference type="ARBA" id="ARBA00022692"/>
    </source>
</evidence>
<name>A0A939E294_9CORY</name>
<evidence type="ECO:0000259" key="6">
    <source>
        <dbReference type="Pfam" id="PF01694"/>
    </source>
</evidence>
<dbReference type="Gene3D" id="1.20.1540.10">
    <property type="entry name" value="Rhomboid-like"/>
    <property type="match status" value="1"/>
</dbReference>
<feature type="transmembrane region" description="Helical" evidence="5">
    <location>
        <begin position="158"/>
        <end position="180"/>
    </location>
</feature>
<dbReference type="RefSeq" id="WP_207119077.1">
    <property type="nucleotide sequence ID" value="NZ_JAFLEQ010000008.1"/>
</dbReference>
<dbReference type="PANTHER" id="PTHR43731:SF9">
    <property type="entry name" value="SLR1461 PROTEIN"/>
    <property type="match status" value="1"/>
</dbReference>
<evidence type="ECO:0000313" key="7">
    <source>
        <dbReference type="EMBL" id="MBN9644132.1"/>
    </source>
</evidence>
<protein>
    <submittedName>
        <fullName evidence="7">Rhomboid family intramembrane serine protease</fullName>
    </submittedName>
</protein>
<dbReference type="PANTHER" id="PTHR43731">
    <property type="entry name" value="RHOMBOID PROTEASE"/>
    <property type="match status" value="1"/>
</dbReference>
<dbReference type="InterPro" id="IPR022764">
    <property type="entry name" value="Peptidase_S54_rhomboid_dom"/>
</dbReference>
<sequence>MTVSRDPDNISFDANGRPIAPWQGAGTRAKNRITQAVVATLGFQVLIWVVFAAEVVSGFSLLRYGLHPRSLTWLPGIVTFPFLHANFAHIAGNAGIAVVLVFLIGLSGRRALVASSGIIVLLGGVLTWIIGSGVIVGASGLIYGWVAYLVVRGFFNKSLLQILVGIGLGIAYAGMIVGFFPQPMISWQAHLCGAVAGVAAAKLTAPDHSADPSPRPIAAV</sequence>
<evidence type="ECO:0000256" key="1">
    <source>
        <dbReference type="ARBA" id="ARBA00004141"/>
    </source>
</evidence>
<organism evidence="7 8">
    <name type="scientific">Corynebacterium mendelii</name>
    <dbReference type="NCBI Taxonomy" id="2765362"/>
    <lineage>
        <taxon>Bacteria</taxon>
        <taxon>Bacillati</taxon>
        <taxon>Actinomycetota</taxon>
        <taxon>Actinomycetes</taxon>
        <taxon>Mycobacteriales</taxon>
        <taxon>Corynebacteriaceae</taxon>
        <taxon>Corynebacterium</taxon>
    </lineage>
</organism>
<keyword evidence="8" id="KW-1185">Reference proteome</keyword>
<dbReference type="InterPro" id="IPR035952">
    <property type="entry name" value="Rhomboid-like_sf"/>
</dbReference>
<keyword evidence="3 5" id="KW-1133">Transmembrane helix</keyword>
<gene>
    <name evidence="7" type="ORF">JZY06_05790</name>
</gene>
<feature type="transmembrane region" description="Helical" evidence="5">
    <location>
        <begin position="82"/>
        <end position="106"/>
    </location>
</feature>
<keyword evidence="7" id="KW-0645">Protease</keyword>
<evidence type="ECO:0000256" key="5">
    <source>
        <dbReference type="SAM" id="Phobius"/>
    </source>
</evidence>
<evidence type="ECO:0000313" key="8">
    <source>
        <dbReference type="Proteomes" id="UP000664332"/>
    </source>
</evidence>
<reference evidence="7" key="1">
    <citation type="submission" date="2021-03" db="EMBL/GenBank/DDBJ databases">
        <authorList>
            <person name="Sun Q."/>
        </authorList>
    </citation>
    <scope>NUCLEOTIDE SEQUENCE</scope>
    <source>
        <strain evidence="7">CCM 8862</strain>
    </source>
</reference>
<keyword evidence="2 5" id="KW-0812">Transmembrane</keyword>
<feature type="transmembrane region" description="Helical" evidence="5">
    <location>
        <begin position="36"/>
        <end position="62"/>
    </location>
</feature>
<proteinExistence type="predicted"/>
<dbReference type="EMBL" id="JAFLEQ010000008">
    <property type="protein sequence ID" value="MBN9644132.1"/>
    <property type="molecule type" value="Genomic_DNA"/>
</dbReference>
<evidence type="ECO:0000256" key="3">
    <source>
        <dbReference type="ARBA" id="ARBA00022989"/>
    </source>
</evidence>
<feature type="domain" description="Peptidase S54 rhomboid" evidence="6">
    <location>
        <begin position="77"/>
        <end position="204"/>
    </location>
</feature>
<accession>A0A939E294</accession>
<dbReference type="GO" id="GO:0016020">
    <property type="term" value="C:membrane"/>
    <property type="evidence" value="ECO:0007669"/>
    <property type="project" value="UniProtKB-SubCell"/>
</dbReference>
<keyword evidence="7" id="KW-0378">Hydrolase</keyword>
<comment type="subcellular location">
    <subcellularLocation>
        <location evidence="1">Membrane</location>
        <topology evidence="1">Multi-pass membrane protein</topology>
    </subcellularLocation>
</comment>
<dbReference type="SUPFAM" id="SSF144091">
    <property type="entry name" value="Rhomboid-like"/>
    <property type="match status" value="1"/>
</dbReference>
<dbReference type="AlphaFoldDB" id="A0A939E294"/>
<dbReference type="GO" id="GO:0006508">
    <property type="term" value="P:proteolysis"/>
    <property type="evidence" value="ECO:0007669"/>
    <property type="project" value="UniProtKB-KW"/>
</dbReference>
<dbReference type="GO" id="GO:0004252">
    <property type="term" value="F:serine-type endopeptidase activity"/>
    <property type="evidence" value="ECO:0007669"/>
    <property type="project" value="InterPro"/>
</dbReference>
<comment type="caution">
    <text evidence="7">The sequence shown here is derived from an EMBL/GenBank/DDBJ whole genome shotgun (WGS) entry which is preliminary data.</text>
</comment>
<dbReference type="InterPro" id="IPR050925">
    <property type="entry name" value="Rhomboid_protease_S54"/>
</dbReference>
<feature type="transmembrane region" description="Helical" evidence="5">
    <location>
        <begin position="118"/>
        <end position="146"/>
    </location>
</feature>
<dbReference type="Proteomes" id="UP000664332">
    <property type="component" value="Unassembled WGS sequence"/>
</dbReference>
<keyword evidence="4 5" id="KW-0472">Membrane</keyword>
<evidence type="ECO:0000256" key="4">
    <source>
        <dbReference type="ARBA" id="ARBA00023136"/>
    </source>
</evidence>
<dbReference type="Pfam" id="PF01694">
    <property type="entry name" value="Rhomboid"/>
    <property type="match status" value="1"/>
</dbReference>